<accession>A0ABR2HH82</accession>
<comment type="caution">
    <text evidence="1">The sequence shown here is derived from an EMBL/GenBank/DDBJ whole genome shotgun (WGS) entry which is preliminary data.</text>
</comment>
<organism evidence="1 2">
    <name type="scientific">Tritrichomonas musculus</name>
    <dbReference type="NCBI Taxonomy" id="1915356"/>
    <lineage>
        <taxon>Eukaryota</taxon>
        <taxon>Metamonada</taxon>
        <taxon>Parabasalia</taxon>
        <taxon>Tritrichomonadida</taxon>
        <taxon>Tritrichomonadidae</taxon>
        <taxon>Tritrichomonas</taxon>
    </lineage>
</organism>
<keyword evidence="2" id="KW-1185">Reference proteome</keyword>
<reference evidence="1 2" key="1">
    <citation type="submission" date="2024-04" db="EMBL/GenBank/DDBJ databases">
        <title>Tritrichomonas musculus Genome.</title>
        <authorList>
            <person name="Alves-Ferreira E."/>
            <person name="Grigg M."/>
            <person name="Lorenzi H."/>
            <person name="Galac M."/>
        </authorList>
    </citation>
    <scope>NUCLEOTIDE SEQUENCE [LARGE SCALE GENOMIC DNA]</scope>
    <source>
        <strain evidence="1 2">EAF2021</strain>
    </source>
</reference>
<name>A0ABR2HH82_9EUKA</name>
<dbReference type="EMBL" id="JAPFFF010000028">
    <property type="protein sequence ID" value="KAK8847192.1"/>
    <property type="molecule type" value="Genomic_DNA"/>
</dbReference>
<evidence type="ECO:0000313" key="2">
    <source>
        <dbReference type="Proteomes" id="UP001470230"/>
    </source>
</evidence>
<protein>
    <submittedName>
        <fullName evidence="1">Uncharacterized protein</fullName>
    </submittedName>
</protein>
<sequence length="118" mass="13755">MSEEVFSLFESISKGNSIELDQDQNFQLQIISILLKNKEMFTKLDELFAADDDEKENFEKKISEKLEFASFLEMNSDSSEMWNQSKIIEYIASKLYSIDTDEIIDLSRTSSADLKNFR</sequence>
<evidence type="ECO:0000313" key="1">
    <source>
        <dbReference type="EMBL" id="KAK8847192.1"/>
    </source>
</evidence>
<proteinExistence type="predicted"/>
<gene>
    <name evidence="1" type="ORF">M9Y10_019775</name>
</gene>
<dbReference type="Proteomes" id="UP001470230">
    <property type="component" value="Unassembled WGS sequence"/>
</dbReference>